<dbReference type="Proteomes" id="UP000076580">
    <property type="component" value="Chromosome 01"/>
</dbReference>
<dbReference type="PROSITE" id="PS51723">
    <property type="entry name" value="PEPTIDASE_M60"/>
    <property type="match status" value="1"/>
</dbReference>
<dbReference type="RefSeq" id="XP_040658413.1">
    <property type="nucleotide sequence ID" value="XM_040797530.1"/>
</dbReference>
<proteinExistence type="predicted"/>
<evidence type="ECO:0000256" key="1">
    <source>
        <dbReference type="SAM" id="SignalP"/>
    </source>
</evidence>
<gene>
    <name evidence="3" type="ORF">DCS_00188</name>
</gene>
<dbReference type="Gene3D" id="3.40.390.80">
    <property type="entry name" value="Peptidase M60, enhancin-like domain 2"/>
    <property type="match status" value="1"/>
</dbReference>
<protein>
    <recommendedName>
        <fullName evidence="2">Peptidase M60 domain-containing protein</fullName>
    </recommendedName>
</protein>
<name>A0A151GPS3_DRECN</name>
<dbReference type="SMART" id="SM01276">
    <property type="entry name" value="M60-like"/>
    <property type="match status" value="1"/>
</dbReference>
<keyword evidence="4" id="KW-1185">Reference proteome</keyword>
<evidence type="ECO:0000313" key="3">
    <source>
        <dbReference type="EMBL" id="KYK59061.1"/>
    </source>
</evidence>
<feature type="signal peptide" evidence="1">
    <location>
        <begin position="1"/>
        <end position="16"/>
    </location>
</feature>
<comment type="caution">
    <text evidence="3">The sequence shown here is derived from an EMBL/GenBank/DDBJ whole genome shotgun (WGS) entry which is preliminary data.</text>
</comment>
<dbReference type="Pfam" id="PF13402">
    <property type="entry name" value="Peptidase_M60"/>
    <property type="match status" value="1"/>
</dbReference>
<reference evidence="3 4" key="1">
    <citation type="journal article" date="2016" name="Sci. Rep.">
        <title>Insights into Adaptations to a Near-Obligate Nematode Endoparasitic Lifestyle from the Finished Genome of Drechmeria coniospora.</title>
        <authorList>
            <person name="Zhang L."/>
            <person name="Zhou Z."/>
            <person name="Guo Q."/>
            <person name="Fokkens L."/>
            <person name="Miskei M."/>
            <person name="Pocsi I."/>
            <person name="Zhang W."/>
            <person name="Chen M."/>
            <person name="Wang L."/>
            <person name="Sun Y."/>
            <person name="Donzelli B.G."/>
            <person name="Gibson D.M."/>
            <person name="Nelson D.R."/>
            <person name="Luo J.G."/>
            <person name="Rep M."/>
            <person name="Liu H."/>
            <person name="Yang S."/>
            <person name="Wang J."/>
            <person name="Krasnoff S.B."/>
            <person name="Xu Y."/>
            <person name="Molnar I."/>
            <person name="Lin M."/>
        </authorList>
    </citation>
    <scope>NUCLEOTIDE SEQUENCE [LARGE SCALE GENOMIC DNA]</scope>
    <source>
        <strain evidence="3 4">ARSEF 6962</strain>
    </source>
</reference>
<dbReference type="Gene3D" id="1.10.390.30">
    <property type="entry name" value="Peptidase M60, enhancin-like domain 3"/>
    <property type="match status" value="1"/>
</dbReference>
<dbReference type="AlphaFoldDB" id="A0A151GPS3"/>
<dbReference type="InterPro" id="IPR042279">
    <property type="entry name" value="Pep_M60_3"/>
</dbReference>
<dbReference type="Pfam" id="PF17291">
    <property type="entry name" value="M60-like_N"/>
    <property type="match status" value="1"/>
</dbReference>
<sequence length="596" mass="66622">MHLAYCSCFLLPLVGAQNLTEPGPRVGGQPTAEGRLAITASSEESNTVVGEHLFTIGLYSDSTVKVDKIVVESSDLEAFNLSVVSLAGCNQTRTASTQISCDLDGLPAGKTRTRSTVVVREKERPNGDLCLIPINATSYIRDAGTKQLQRWRRVRTVLNWCELTYEQADAYSRFTRPSALVVAALPSAEDEQRRLKQRSKWADFTPTGLYLNPRRRLNVTLSGFKGVGERPMLVVGTPLLINPRIKKFVMRSNLKQYELEEGDNIVSNDHGGIIYFRHTYRAGTEPPAPVTVRVNNDAAQPFPLFREGITTNEEWIDMLRSTTVPFAEYYGERVIITGLADATLDAALGGGDQQELLAMYKNIIAAQDAISGLNATAKHPADRPSPLRPMVVHGMHSGVLAASTNYCIIVGRGAVGDIWVLPELAASWKIWHELGHQRQHVTTWSWQAMTEVTTNIYALAAGRECRRIRRPKGDYEHGTVNEWIKARAYLALGGKKNFDTADVFTKLIMFEQLRVVFGHEFYPELHRRSRAAEAVATDADRKHFFMTQASDIAKENLVDYFVKWGLRPEERTKVVMGQHAKPKVDYTNRAVYVDEK</sequence>
<dbReference type="PANTHER" id="PTHR15730">
    <property type="entry name" value="EXPERIMENTAL AUTOIMMUNE PROSTATITIS ANTIGEN 2-RELATED"/>
    <property type="match status" value="1"/>
</dbReference>
<accession>A0A151GPS3</accession>
<feature type="domain" description="Peptidase M60" evidence="2">
    <location>
        <begin position="202"/>
        <end position="518"/>
    </location>
</feature>
<dbReference type="PANTHER" id="PTHR15730:SF5">
    <property type="entry name" value="SI:CH211-210B2.2-RELATED"/>
    <property type="match status" value="1"/>
</dbReference>
<dbReference type="InterPro" id="IPR051244">
    <property type="entry name" value="TCAF"/>
</dbReference>
<dbReference type="GeneID" id="63712831"/>
<evidence type="ECO:0000313" key="4">
    <source>
        <dbReference type="Proteomes" id="UP000076580"/>
    </source>
</evidence>
<dbReference type="InterPro" id="IPR031161">
    <property type="entry name" value="Peptidase_M60_dom"/>
</dbReference>
<dbReference type="InterPro" id="IPR035423">
    <property type="entry name" value="M60-like_N"/>
</dbReference>
<feature type="chain" id="PRO_5007580792" description="Peptidase M60 domain-containing protein" evidence="1">
    <location>
        <begin position="17"/>
        <end position="596"/>
    </location>
</feature>
<dbReference type="Gene3D" id="2.60.120.1250">
    <property type="entry name" value="Peptidase M60, enhancin-like domain 1"/>
    <property type="match status" value="1"/>
</dbReference>
<dbReference type="EMBL" id="LAYC01000001">
    <property type="protein sequence ID" value="KYK59061.1"/>
    <property type="molecule type" value="Genomic_DNA"/>
</dbReference>
<evidence type="ECO:0000259" key="2">
    <source>
        <dbReference type="PROSITE" id="PS51723"/>
    </source>
</evidence>
<dbReference type="InParanoid" id="A0A151GPS3"/>
<keyword evidence="1" id="KW-0732">Signal</keyword>
<organism evidence="3 4">
    <name type="scientific">Drechmeria coniospora</name>
    <name type="common">Nematophagous fungus</name>
    <name type="synonym">Meria coniospora</name>
    <dbReference type="NCBI Taxonomy" id="98403"/>
    <lineage>
        <taxon>Eukaryota</taxon>
        <taxon>Fungi</taxon>
        <taxon>Dikarya</taxon>
        <taxon>Ascomycota</taxon>
        <taxon>Pezizomycotina</taxon>
        <taxon>Sordariomycetes</taxon>
        <taxon>Hypocreomycetidae</taxon>
        <taxon>Hypocreales</taxon>
        <taxon>Ophiocordycipitaceae</taxon>
        <taxon>Drechmeria</taxon>
    </lineage>
</organism>